<evidence type="ECO:0000313" key="2">
    <source>
        <dbReference type="EMBL" id="GGX35246.1"/>
    </source>
</evidence>
<dbReference type="RefSeq" id="WP_189356028.1">
    <property type="nucleotide sequence ID" value="NZ_BMYU01000002.1"/>
</dbReference>
<keyword evidence="3" id="KW-1185">Reference proteome</keyword>
<dbReference type="EMBL" id="BMYU01000002">
    <property type="protein sequence ID" value="GGX35246.1"/>
    <property type="molecule type" value="Genomic_DNA"/>
</dbReference>
<evidence type="ECO:0000313" key="3">
    <source>
        <dbReference type="Proteomes" id="UP000653343"/>
    </source>
</evidence>
<gene>
    <name evidence="2" type="ORF">GCM10010946_10770</name>
</gene>
<protein>
    <recommendedName>
        <fullName evidence="1">YdhG-like domain-containing protein</fullName>
    </recommendedName>
</protein>
<proteinExistence type="predicted"/>
<dbReference type="Proteomes" id="UP000653343">
    <property type="component" value="Unassembled WGS sequence"/>
</dbReference>
<organism evidence="2 3">
    <name type="scientific">Undibacterium squillarum</name>
    <dbReference type="NCBI Taxonomy" id="1131567"/>
    <lineage>
        <taxon>Bacteria</taxon>
        <taxon>Pseudomonadati</taxon>
        <taxon>Pseudomonadota</taxon>
        <taxon>Betaproteobacteria</taxon>
        <taxon>Burkholderiales</taxon>
        <taxon>Oxalobacteraceae</taxon>
        <taxon>Undibacterium</taxon>
    </lineage>
</organism>
<dbReference type="SUPFAM" id="SSF159888">
    <property type="entry name" value="YdhG-like"/>
    <property type="match status" value="1"/>
</dbReference>
<dbReference type="Gene3D" id="3.90.1150.200">
    <property type="match status" value="1"/>
</dbReference>
<name>A0ABQ2XW00_9BURK</name>
<comment type="caution">
    <text evidence="2">The sequence shown here is derived from an EMBL/GenBank/DDBJ whole genome shotgun (WGS) entry which is preliminary data.</text>
</comment>
<dbReference type="InterPro" id="IPR014922">
    <property type="entry name" value="YdhG-like"/>
</dbReference>
<dbReference type="Pfam" id="PF08818">
    <property type="entry name" value="DUF1801"/>
    <property type="match status" value="1"/>
</dbReference>
<evidence type="ECO:0000259" key="1">
    <source>
        <dbReference type="Pfam" id="PF08818"/>
    </source>
</evidence>
<accession>A0ABQ2XW00</accession>
<sequence length="137" mass="14831">MSSNKTVPTDTSVSAYLANISNEVRRKDCEALAELMGEATGQPPVMWGTAIVGFGNYHYRYDSGREGDMCVVGFAARKNEIAIYGLNAAPEHEALKQQLGKHKAGVGCVYIKSLADINTEVLAAWVKSAFQQKQTSS</sequence>
<reference evidence="3" key="1">
    <citation type="journal article" date="2019" name="Int. J. Syst. Evol. Microbiol.">
        <title>The Global Catalogue of Microorganisms (GCM) 10K type strain sequencing project: providing services to taxonomists for standard genome sequencing and annotation.</title>
        <authorList>
            <consortium name="The Broad Institute Genomics Platform"/>
            <consortium name="The Broad Institute Genome Sequencing Center for Infectious Disease"/>
            <person name="Wu L."/>
            <person name="Ma J."/>
        </authorList>
    </citation>
    <scope>NUCLEOTIDE SEQUENCE [LARGE SCALE GENOMIC DNA]</scope>
    <source>
        <strain evidence="3">KCTC 23917</strain>
    </source>
</reference>
<feature type="domain" description="YdhG-like" evidence="1">
    <location>
        <begin position="25"/>
        <end position="129"/>
    </location>
</feature>